<dbReference type="Proteomes" id="UP000229739">
    <property type="component" value="Unassembled WGS sequence"/>
</dbReference>
<feature type="transmembrane region" description="Helical" evidence="1">
    <location>
        <begin position="33"/>
        <end position="55"/>
    </location>
</feature>
<reference evidence="3" key="1">
    <citation type="submission" date="2017-09" db="EMBL/GenBank/DDBJ databases">
        <title>Depth-based differentiation of microbial function through sediment-hosted aquifers and enrichment of novel symbionts in the deep terrestrial subsurface.</title>
        <authorList>
            <person name="Probst A.J."/>
            <person name="Ladd B."/>
            <person name="Jarett J.K."/>
            <person name="Geller-Mcgrath D.E."/>
            <person name="Sieber C.M.K."/>
            <person name="Emerson J.B."/>
            <person name="Anantharaman K."/>
            <person name="Thomas B.C."/>
            <person name="Malmstrom R."/>
            <person name="Stieglmeier M."/>
            <person name="Klingl A."/>
            <person name="Woyke T."/>
            <person name="Ryan C.M."/>
            <person name="Banfield J.F."/>
        </authorList>
    </citation>
    <scope>NUCLEOTIDE SEQUENCE [LARGE SCALE GENOMIC DNA]</scope>
</reference>
<dbReference type="AlphaFoldDB" id="A0A2M8G497"/>
<name>A0A2M8G497_9BACT</name>
<evidence type="ECO:0000313" key="3">
    <source>
        <dbReference type="Proteomes" id="UP000229739"/>
    </source>
</evidence>
<protein>
    <submittedName>
        <fullName evidence="2">LPS ABC transporter</fullName>
    </submittedName>
</protein>
<comment type="caution">
    <text evidence="2">The sequence shown here is derived from an EMBL/GenBank/DDBJ whole genome shotgun (WGS) entry which is preliminary data.</text>
</comment>
<evidence type="ECO:0000256" key="1">
    <source>
        <dbReference type="SAM" id="Phobius"/>
    </source>
</evidence>
<dbReference type="EMBL" id="PFQV01000029">
    <property type="protein sequence ID" value="PJC66481.1"/>
    <property type="molecule type" value="Genomic_DNA"/>
</dbReference>
<gene>
    <name evidence="2" type="ORF">CO018_01715</name>
</gene>
<evidence type="ECO:0000313" key="2">
    <source>
        <dbReference type="EMBL" id="PJC66481.1"/>
    </source>
</evidence>
<keyword evidence="1" id="KW-0812">Transmembrane</keyword>
<accession>A0A2M8G497</accession>
<keyword evidence="1" id="KW-1133">Transmembrane helix</keyword>
<organism evidence="2 3">
    <name type="scientific">Candidatus Beckwithbacteria bacterium CG_4_9_14_0_2_um_filter_47_11</name>
    <dbReference type="NCBI Taxonomy" id="1974494"/>
    <lineage>
        <taxon>Bacteria</taxon>
        <taxon>Candidatus Beckwithiibacteriota</taxon>
    </lineage>
</organism>
<feature type="non-terminal residue" evidence="2">
    <location>
        <position position="61"/>
    </location>
</feature>
<sequence length="61" mass="7293">MSKSGFKKNNFDLFYELVRTDFVMRYHNSALGFVWVLLKPFLLYLIIMAVFSWLFGNHDPN</sequence>
<proteinExistence type="predicted"/>
<keyword evidence="1" id="KW-0472">Membrane</keyword>